<dbReference type="GO" id="GO:0003723">
    <property type="term" value="F:RNA binding"/>
    <property type="evidence" value="ECO:0007669"/>
    <property type="project" value="InterPro"/>
</dbReference>
<dbReference type="AlphaFoldDB" id="A0A1W5RXT3"/>
<evidence type="ECO:0000259" key="5">
    <source>
        <dbReference type="PROSITE" id="PS50822"/>
    </source>
</evidence>
<dbReference type="InterPro" id="IPR003100">
    <property type="entry name" value="PAZ_dom"/>
</dbReference>
<name>A0A1W5RXT3_OSCLO</name>
<dbReference type="Gene3D" id="3.40.50.2300">
    <property type="match status" value="1"/>
</dbReference>
<protein>
    <submittedName>
        <fullName evidence="6">Argonaute</fullName>
    </submittedName>
</protein>
<evidence type="ECO:0000313" key="6">
    <source>
        <dbReference type="EMBL" id="AQX83023.1"/>
    </source>
</evidence>
<dbReference type="CDD" id="cd02846">
    <property type="entry name" value="PAZ_argonaute_like"/>
    <property type="match status" value="1"/>
</dbReference>
<dbReference type="Gene3D" id="3.30.420.10">
    <property type="entry name" value="Ribonuclease H-like superfamily/Ribonuclease H"/>
    <property type="match status" value="1"/>
</dbReference>
<evidence type="ECO:0000256" key="2">
    <source>
        <dbReference type="ARBA" id="ARBA00023158"/>
    </source>
</evidence>
<dbReference type="Pfam" id="PF02170">
    <property type="entry name" value="PAZ"/>
    <property type="match status" value="1"/>
</dbReference>
<dbReference type="PROSITE" id="PS50821">
    <property type="entry name" value="PAZ"/>
    <property type="match status" value="1"/>
</dbReference>
<dbReference type="InterPro" id="IPR045246">
    <property type="entry name" value="Piwi_ago-like"/>
</dbReference>
<dbReference type="EMBL" id="KX216818">
    <property type="protein sequence ID" value="AQX83023.1"/>
    <property type="molecule type" value="mRNA"/>
</dbReference>
<dbReference type="InterPro" id="IPR012337">
    <property type="entry name" value="RNaseH-like_sf"/>
</dbReference>
<dbReference type="InterPro" id="IPR036397">
    <property type="entry name" value="RNaseH_sf"/>
</dbReference>
<dbReference type="Pfam" id="PF16487">
    <property type="entry name" value="ArgoMid"/>
    <property type="match status" value="1"/>
</dbReference>
<dbReference type="SUPFAM" id="SSF101690">
    <property type="entry name" value="PAZ domain"/>
    <property type="match status" value="1"/>
</dbReference>
<dbReference type="SUPFAM" id="SSF53098">
    <property type="entry name" value="Ribonuclease H-like"/>
    <property type="match status" value="1"/>
</dbReference>
<reference evidence="6" key="1">
    <citation type="submission" date="2016-05" db="EMBL/GenBank/DDBJ databases">
        <title>The stepping stone for understanding somatic and germ lines origins.</title>
        <authorList>
            <person name="Fierro-Constain L."/>
            <person name="Schenkelaars Q."/>
            <person name="Gazave E."/>
            <person name="Haguenauer A."/>
            <person name="Ereskovsky A."/>
            <person name="Borchiellini C."/>
        </authorList>
    </citation>
    <scope>NUCLEOTIDE SEQUENCE</scope>
</reference>
<dbReference type="InterPro" id="IPR032474">
    <property type="entry name" value="Argonaute_N"/>
</dbReference>
<evidence type="ECO:0000259" key="4">
    <source>
        <dbReference type="PROSITE" id="PS50821"/>
    </source>
</evidence>
<dbReference type="PANTHER" id="PTHR22891">
    <property type="entry name" value="EUKARYOTIC TRANSLATION INITIATION FACTOR 2C"/>
    <property type="match status" value="1"/>
</dbReference>
<dbReference type="PROSITE" id="PS50822">
    <property type="entry name" value="PIWI"/>
    <property type="match status" value="1"/>
</dbReference>
<dbReference type="SMART" id="SM00949">
    <property type="entry name" value="PAZ"/>
    <property type="match status" value="1"/>
</dbReference>
<evidence type="ECO:0000256" key="3">
    <source>
        <dbReference type="SAM" id="MobiDB-lite"/>
    </source>
</evidence>
<feature type="region of interest" description="Disordered" evidence="3">
    <location>
        <begin position="1"/>
        <end position="31"/>
    </location>
</feature>
<dbReference type="SMART" id="SM01163">
    <property type="entry name" value="DUF1785"/>
    <property type="match status" value="1"/>
</dbReference>
<dbReference type="Pfam" id="PF16486">
    <property type="entry name" value="ArgoN"/>
    <property type="match status" value="1"/>
</dbReference>
<dbReference type="GO" id="GO:0031047">
    <property type="term" value="P:regulatory ncRNA-mediated gene silencing"/>
    <property type="evidence" value="ECO:0007669"/>
    <property type="project" value="UniProtKB-KW"/>
</dbReference>
<dbReference type="CDD" id="cd04657">
    <property type="entry name" value="Piwi_ago-like"/>
    <property type="match status" value="1"/>
</dbReference>
<dbReference type="Gene3D" id="2.170.260.10">
    <property type="entry name" value="paz domain"/>
    <property type="match status" value="1"/>
</dbReference>
<organism evidence="6">
    <name type="scientific">Oscarella lobularis</name>
    <name type="common">Bubble oscar sponge</name>
    <name type="synonym">Halisarca lobularis</name>
    <dbReference type="NCBI Taxonomy" id="121494"/>
    <lineage>
        <taxon>Eukaryota</taxon>
        <taxon>Metazoa</taxon>
        <taxon>Porifera</taxon>
        <taxon>Homoscleromorpha</taxon>
        <taxon>Homosclerophorida</taxon>
        <taxon>Oscarellidae</taxon>
        <taxon>Oscarella</taxon>
    </lineage>
</organism>
<dbReference type="SMART" id="SM00950">
    <property type="entry name" value="Piwi"/>
    <property type="match status" value="1"/>
</dbReference>
<sequence>MAAVVASHSPDMPNVGGTLPKAEAQQQQQQSTQFVARPGYGSLGRQLQLKSNRFRLRLPRMTYFHYHVSINPEMAQAASTKVVVALGNVYRNELGGALPVYDGKANMFTARQLPLGGEQERKWELSVKLDPRRPEKKFQVSVKLVATLDVSKLQDAIDGRITEIPHNVLQALEVIMHMSASLKMIAVGRSFFPSPETGSLLGRPVDLGQGCELWFGYHMSVKPSMWAADINIDMAATAFYKEQEVLEFLAQSLNFDSLPRYLSDQQRNQFNKEMKGMRVESTHMLKRKYRVNKVTVESAAHLTFPVEREGGGGGTECSVASYFEQKYNVRLRFPDLPCLHVGPEKNTIYLPLEVCRIASGQRCVKTLGDKQKADMIKNTAKPAFEREATIRDIVSKAGFGVDAYLKEFRLQVDPRMCELDRRILPAPEMVFGQNRTMLIDKGQWDMRQKSFCKGVEIQSYAILVFVPKRQFDDRAIGRFASQFQRIGRELGISVCGRPSMVDYGYNADDANRLFNMVMSRVPNLNLIVVISNLDKYVYAEIKRLGDMTAGIATQFIKAKNAQECKPQVLSNIFLKINIKLGGVNSKVAPQIRVPIMKSPVIFLGADVSHPGPGYRDEKPSLASIVGSMNEHGNQYRAKVSIQTSREEIILGASAMTKALLIDFYRMTRVKPQRIVFYRDGVSDGQFEAVLNAELRAIKMACRDLEVGYEPGITFVVVQKRHHTRLFAKNRPDQVGRSGNVPPGTVVDKSIVHPKENDFYLCSQFGIQGTSRPSHYHVLWDENRFSANDIQLLTYHLCYMYSRCNRSVSIPAPVYYADLAASRAAQHIESDPSLGVIRANADGTIPTWMELKTHEKSFMYFA</sequence>
<comment type="similarity">
    <text evidence="1">Belongs to the argonaute family. Ago subfamily.</text>
</comment>
<dbReference type="InterPro" id="IPR014811">
    <property type="entry name" value="ArgoL1"/>
</dbReference>
<dbReference type="Pfam" id="PF02171">
    <property type="entry name" value="Piwi"/>
    <property type="match status" value="1"/>
</dbReference>
<evidence type="ECO:0000256" key="1">
    <source>
        <dbReference type="ARBA" id="ARBA00008201"/>
    </source>
</evidence>
<dbReference type="InterPro" id="IPR036085">
    <property type="entry name" value="PAZ_dom_sf"/>
</dbReference>
<keyword evidence="2" id="KW-0943">RNA-mediated gene silencing</keyword>
<feature type="domain" description="Piwi" evidence="5">
    <location>
        <begin position="525"/>
        <end position="828"/>
    </location>
</feature>
<proteinExistence type="evidence at transcript level"/>
<feature type="domain" description="PAZ" evidence="4">
    <location>
        <begin position="244"/>
        <end position="359"/>
    </location>
</feature>
<accession>A0A1W5RXT3</accession>
<dbReference type="InterPro" id="IPR032473">
    <property type="entry name" value="Argonaute_Mid_dom"/>
</dbReference>
<dbReference type="InterPro" id="IPR003165">
    <property type="entry name" value="Piwi"/>
</dbReference>
<dbReference type="Pfam" id="PF08699">
    <property type="entry name" value="ArgoL1"/>
    <property type="match status" value="1"/>
</dbReference>
<dbReference type="FunFam" id="2.170.260.10:FF:000001">
    <property type="entry name" value="Protein argonaute-2"/>
    <property type="match status" value="1"/>
</dbReference>